<organism evidence="1 2">
    <name type="scientific">Portunus trituberculatus</name>
    <name type="common">Swimming crab</name>
    <name type="synonym">Neptunus trituberculatus</name>
    <dbReference type="NCBI Taxonomy" id="210409"/>
    <lineage>
        <taxon>Eukaryota</taxon>
        <taxon>Metazoa</taxon>
        <taxon>Ecdysozoa</taxon>
        <taxon>Arthropoda</taxon>
        <taxon>Crustacea</taxon>
        <taxon>Multicrustacea</taxon>
        <taxon>Malacostraca</taxon>
        <taxon>Eumalacostraca</taxon>
        <taxon>Eucarida</taxon>
        <taxon>Decapoda</taxon>
        <taxon>Pleocyemata</taxon>
        <taxon>Brachyura</taxon>
        <taxon>Eubrachyura</taxon>
        <taxon>Portunoidea</taxon>
        <taxon>Portunidae</taxon>
        <taxon>Portuninae</taxon>
        <taxon>Portunus</taxon>
    </lineage>
</organism>
<name>A0A5B7JRB6_PORTR</name>
<protein>
    <submittedName>
        <fullName evidence="1">Uncharacterized protein</fullName>
    </submittedName>
</protein>
<dbReference type="Proteomes" id="UP000324222">
    <property type="component" value="Unassembled WGS sequence"/>
</dbReference>
<dbReference type="AlphaFoldDB" id="A0A5B7JRB6"/>
<proteinExistence type="predicted"/>
<gene>
    <name evidence="1" type="ORF">E2C01_092176</name>
</gene>
<comment type="caution">
    <text evidence="1">The sequence shown here is derived from an EMBL/GenBank/DDBJ whole genome shotgun (WGS) entry which is preliminary data.</text>
</comment>
<reference evidence="1 2" key="1">
    <citation type="submission" date="2019-05" db="EMBL/GenBank/DDBJ databases">
        <title>Another draft genome of Portunus trituberculatus and its Hox gene families provides insights of decapod evolution.</title>
        <authorList>
            <person name="Jeong J.-H."/>
            <person name="Song I."/>
            <person name="Kim S."/>
            <person name="Choi T."/>
            <person name="Kim D."/>
            <person name="Ryu S."/>
            <person name="Kim W."/>
        </authorList>
    </citation>
    <scope>NUCLEOTIDE SEQUENCE [LARGE SCALE GENOMIC DNA]</scope>
    <source>
        <tissue evidence="1">Muscle</tissue>
    </source>
</reference>
<accession>A0A5B7JRB6</accession>
<keyword evidence="2" id="KW-1185">Reference proteome</keyword>
<evidence type="ECO:0000313" key="2">
    <source>
        <dbReference type="Proteomes" id="UP000324222"/>
    </source>
</evidence>
<evidence type="ECO:0000313" key="1">
    <source>
        <dbReference type="EMBL" id="MPC96896.1"/>
    </source>
</evidence>
<sequence length="81" mass="9046">MHYRVRGACLYASLPPDALYYLTQTPPSAPYTRLLHHASSSAPSTPGLTQTYPQTTWLSVPFILARDYYCGSHHVTHRGTP</sequence>
<dbReference type="EMBL" id="VSRR010107777">
    <property type="protein sequence ID" value="MPC96896.1"/>
    <property type="molecule type" value="Genomic_DNA"/>
</dbReference>